<gene>
    <name evidence="2" type="ORF">IDM36_04660</name>
</gene>
<evidence type="ECO:0000259" key="1">
    <source>
        <dbReference type="Pfam" id="PF14436"/>
    </source>
</evidence>
<dbReference type="Pfam" id="PF14436">
    <property type="entry name" value="EndoU_bacteria"/>
    <property type="match status" value="1"/>
</dbReference>
<protein>
    <submittedName>
        <fullName evidence="2">EndoU domain-containing protein</fullName>
    </submittedName>
</protein>
<dbReference type="GO" id="GO:0004519">
    <property type="term" value="F:endonuclease activity"/>
    <property type="evidence" value="ECO:0007669"/>
    <property type="project" value="InterPro"/>
</dbReference>
<organism evidence="2">
    <name type="scientific">Enterobacter mori</name>
    <dbReference type="NCBI Taxonomy" id="539813"/>
    <lineage>
        <taxon>Bacteria</taxon>
        <taxon>Pseudomonadati</taxon>
        <taxon>Pseudomonadota</taxon>
        <taxon>Gammaproteobacteria</taxon>
        <taxon>Enterobacterales</taxon>
        <taxon>Enterobacteriaceae</taxon>
        <taxon>Enterobacter</taxon>
    </lineage>
</organism>
<sequence>MVTDIAGLLAGGAGVVKGGTVLTEKVVAKVVSKTEKAISDIPPSAWKSGEGTFSPKSDKTVTNVEHPGGQYDGNSLPYKDKVGTVTDGKDYTDILSPEAKQHILYGDSPTSGGHIFPGNPGKTTFPSNWTAEKIVHEIGDIATSPSTQWYAQTGTGGLYTGKGDPAKWVAYEVRDGVRLRVVYQPVTGKVITAFPDSKPIPVQSKPIKK</sequence>
<feature type="domain" description="Bacterial EndoU nuclease" evidence="1">
    <location>
        <begin position="118"/>
        <end position="197"/>
    </location>
</feature>
<accession>A0A7T0H2K6</accession>
<dbReference type="InterPro" id="IPR029501">
    <property type="entry name" value="EndoU_bac"/>
</dbReference>
<dbReference type="AlphaFoldDB" id="A0A7T0H2K6"/>
<name>A0A7T0H2K6_9ENTR</name>
<evidence type="ECO:0000313" key="2">
    <source>
        <dbReference type="EMBL" id="QPK02677.1"/>
    </source>
</evidence>
<reference evidence="2" key="1">
    <citation type="submission" date="2020-09" db="EMBL/GenBank/DDBJ databases">
        <title>First Report of a novel Colistin-Resistant species of Enterobacter cloacae complex Producing MCR-5 isolated from hospital sewage water.</title>
        <authorList>
            <person name="Zhou K."/>
        </authorList>
    </citation>
    <scope>NUCLEOTIDE SEQUENCE [LARGE SCALE GENOMIC DNA]</scope>
    <source>
        <strain evidence="2">HSW1412</strain>
    </source>
</reference>
<dbReference type="EMBL" id="CP061801">
    <property type="protein sequence ID" value="QPK02677.1"/>
    <property type="molecule type" value="Genomic_DNA"/>
</dbReference>
<proteinExistence type="predicted"/>